<dbReference type="FunFam" id="2.30.30.60:FF:000001">
    <property type="entry name" value="MscS Mechanosensitive ion channel"/>
    <property type="match status" value="1"/>
</dbReference>
<dbReference type="InterPro" id="IPR006685">
    <property type="entry name" value="MscS_channel_2nd"/>
</dbReference>
<dbReference type="SUPFAM" id="SSF82689">
    <property type="entry name" value="Mechanosensitive channel protein MscS (YggB), C-terminal domain"/>
    <property type="match status" value="1"/>
</dbReference>
<evidence type="ECO:0000256" key="3">
    <source>
        <dbReference type="ARBA" id="ARBA00022475"/>
    </source>
</evidence>
<dbReference type="PANTHER" id="PTHR30460:SF0">
    <property type="entry name" value="MODERATE CONDUCTANCE MECHANOSENSITIVE CHANNEL YBIO"/>
    <property type="match status" value="1"/>
</dbReference>
<organism evidence="12">
    <name type="scientific">freshwater metagenome</name>
    <dbReference type="NCBI Taxonomy" id="449393"/>
    <lineage>
        <taxon>unclassified sequences</taxon>
        <taxon>metagenomes</taxon>
        <taxon>ecological metagenomes</taxon>
    </lineage>
</organism>
<evidence type="ECO:0000256" key="6">
    <source>
        <dbReference type="ARBA" id="ARBA00023136"/>
    </source>
</evidence>
<evidence type="ECO:0000313" key="12">
    <source>
        <dbReference type="EMBL" id="CAB4969567.1"/>
    </source>
</evidence>
<comment type="similarity">
    <text evidence="2">Belongs to the MscS (TC 1.A.23) family.</text>
</comment>
<name>A0A6J7LN01_9ZZZZ</name>
<dbReference type="EMBL" id="CAFBOF010000003">
    <property type="protein sequence ID" value="CAB4969567.1"/>
    <property type="molecule type" value="Genomic_DNA"/>
</dbReference>
<dbReference type="Pfam" id="PF21082">
    <property type="entry name" value="MS_channel_3rd"/>
    <property type="match status" value="1"/>
</dbReference>
<dbReference type="SUPFAM" id="SSF50182">
    <property type="entry name" value="Sm-like ribonucleoproteins"/>
    <property type="match status" value="1"/>
</dbReference>
<dbReference type="InterPro" id="IPR049278">
    <property type="entry name" value="MS_channel_C"/>
</dbReference>
<keyword evidence="5 8" id="KW-1133">Transmembrane helix</keyword>
<keyword evidence="6 8" id="KW-0472">Membrane</keyword>
<evidence type="ECO:0000256" key="2">
    <source>
        <dbReference type="ARBA" id="ARBA00008017"/>
    </source>
</evidence>
<dbReference type="InterPro" id="IPR045276">
    <property type="entry name" value="YbiO_bact"/>
</dbReference>
<dbReference type="Gene3D" id="1.10.287.1260">
    <property type="match status" value="1"/>
</dbReference>
<feature type="transmembrane region" description="Helical" evidence="8">
    <location>
        <begin position="104"/>
        <end position="124"/>
    </location>
</feature>
<accession>A0A6J7LN01</accession>
<protein>
    <submittedName>
        <fullName evidence="12">Unannotated protein</fullName>
    </submittedName>
</protein>
<evidence type="ECO:0000313" key="13">
    <source>
        <dbReference type="EMBL" id="CAB5031644.1"/>
    </source>
</evidence>
<dbReference type="Pfam" id="PF00924">
    <property type="entry name" value="MS_channel_2nd"/>
    <property type="match status" value="1"/>
</dbReference>
<keyword evidence="4 8" id="KW-0812">Transmembrane</keyword>
<dbReference type="EMBL" id="CAEZYK010000053">
    <property type="protein sequence ID" value="CAB4726306.1"/>
    <property type="molecule type" value="Genomic_DNA"/>
</dbReference>
<evidence type="ECO:0000259" key="10">
    <source>
        <dbReference type="Pfam" id="PF21082"/>
    </source>
</evidence>
<dbReference type="AlphaFoldDB" id="A0A6J7LN01"/>
<dbReference type="Gene3D" id="3.30.70.100">
    <property type="match status" value="1"/>
</dbReference>
<comment type="subcellular location">
    <subcellularLocation>
        <location evidence="1">Cell membrane</location>
        <topology evidence="1">Multi-pass membrane protein</topology>
    </subcellularLocation>
</comment>
<feature type="transmembrane region" description="Helical" evidence="8">
    <location>
        <begin position="130"/>
        <end position="150"/>
    </location>
</feature>
<evidence type="ECO:0000313" key="11">
    <source>
        <dbReference type="EMBL" id="CAB4726306.1"/>
    </source>
</evidence>
<proteinExistence type="inferred from homology"/>
<dbReference type="InterPro" id="IPR023408">
    <property type="entry name" value="MscS_beta-dom_sf"/>
</dbReference>
<gene>
    <name evidence="11" type="ORF">UFOPK2683_01000</name>
    <name evidence="12" type="ORF">UFOPK3897_00283</name>
    <name evidence="13" type="ORF">UFOPK4121_01439</name>
</gene>
<dbReference type="GO" id="GO:0005886">
    <property type="term" value="C:plasma membrane"/>
    <property type="evidence" value="ECO:0007669"/>
    <property type="project" value="UniProtKB-SubCell"/>
</dbReference>
<dbReference type="InterPro" id="IPR011014">
    <property type="entry name" value="MscS_channel_TM-2"/>
</dbReference>
<dbReference type="Gene3D" id="2.30.30.60">
    <property type="match status" value="1"/>
</dbReference>
<dbReference type="InterPro" id="IPR010920">
    <property type="entry name" value="LSM_dom_sf"/>
</dbReference>
<feature type="region of interest" description="Disordered" evidence="7">
    <location>
        <begin position="312"/>
        <end position="343"/>
    </location>
</feature>
<evidence type="ECO:0000256" key="7">
    <source>
        <dbReference type="SAM" id="MobiDB-lite"/>
    </source>
</evidence>
<feature type="domain" description="Mechanosensitive ion channel MscS C-terminal" evidence="10">
    <location>
        <begin position="225"/>
        <end position="306"/>
    </location>
</feature>
<dbReference type="PANTHER" id="PTHR30460">
    <property type="entry name" value="MODERATE CONDUCTANCE MECHANOSENSITIVE CHANNEL YBIO"/>
    <property type="match status" value="1"/>
</dbReference>
<keyword evidence="3" id="KW-1003">Cell membrane</keyword>
<feature type="transmembrane region" description="Helical" evidence="8">
    <location>
        <begin position="44"/>
        <end position="64"/>
    </location>
</feature>
<sequence>MILLGTLTDACGATGQRGWICQAAYELTGSEDFAKVAETVSTPIRLVLVLVVAAITAWVVRRLVARSLRHARDNDRISSFRIQGDIPQLSDLELQRREGRFSTLTVALQNIASVIIWVVAGFVFLDQLGYEIQSVLVAISAISVVIGIGAQQIIKDFFGGLFILMEDQFGVGDVIEAGNASGKVESISLRVTRLRDVEGVVWWIPNGTIAEVGNRSKEWSRALLDVEFDPTVDPGSAISVLEGVGAEIMTDPEWSSRITADPEVWGVQKMNADSIQVRLVVKTIPLEQWAVARELRARIDVAARAAAVPLAGQPITGPVGEGNPISPHRASRPSAPEGEAGNR</sequence>
<evidence type="ECO:0000259" key="9">
    <source>
        <dbReference type="Pfam" id="PF00924"/>
    </source>
</evidence>
<feature type="domain" description="Mechanosensitive ion channel MscS" evidence="9">
    <location>
        <begin position="153"/>
        <end position="214"/>
    </location>
</feature>
<evidence type="ECO:0000256" key="5">
    <source>
        <dbReference type="ARBA" id="ARBA00022989"/>
    </source>
</evidence>
<dbReference type="SUPFAM" id="SSF82861">
    <property type="entry name" value="Mechanosensitive channel protein MscS (YggB), transmembrane region"/>
    <property type="match status" value="1"/>
</dbReference>
<dbReference type="GO" id="GO:0008381">
    <property type="term" value="F:mechanosensitive monoatomic ion channel activity"/>
    <property type="evidence" value="ECO:0007669"/>
    <property type="project" value="InterPro"/>
</dbReference>
<evidence type="ECO:0000256" key="1">
    <source>
        <dbReference type="ARBA" id="ARBA00004651"/>
    </source>
</evidence>
<evidence type="ECO:0000256" key="8">
    <source>
        <dbReference type="SAM" id="Phobius"/>
    </source>
</evidence>
<dbReference type="EMBL" id="CAFBPQ010000064">
    <property type="protein sequence ID" value="CAB5031644.1"/>
    <property type="molecule type" value="Genomic_DNA"/>
</dbReference>
<evidence type="ECO:0000256" key="4">
    <source>
        <dbReference type="ARBA" id="ARBA00022692"/>
    </source>
</evidence>
<reference evidence="12" key="1">
    <citation type="submission" date="2020-05" db="EMBL/GenBank/DDBJ databases">
        <authorList>
            <person name="Chiriac C."/>
            <person name="Salcher M."/>
            <person name="Ghai R."/>
            <person name="Kavagutti S V."/>
        </authorList>
    </citation>
    <scope>NUCLEOTIDE SEQUENCE</scope>
</reference>
<dbReference type="InterPro" id="IPR011066">
    <property type="entry name" value="MscS_channel_C_sf"/>
</dbReference>